<dbReference type="RefSeq" id="WP_167093076.1">
    <property type="nucleotide sequence ID" value="NZ_WHJG01000051.1"/>
</dbReference>
<sequence>MNDLITQLRLANDPTADAAADHIAALSGRVAIQQTVMDRAASILVEAIASTDGINEAQAEACVSSIRGQLAAVGKTTAERYLELICDRVAATAGIGPHIAFNPLTTLDQIRVILHAQQRNAERLEWAMSVLWTPADSVSKSHLVVRTKGTRAIIREFARGLTWLDAVDQLLNEGVAKRDAAGVASAELPA</sequence>
<comment type="caution">
    <text evidence="1">The sequence shown here is derived from an EMBL/GenBank/DDBJ whole genome shotgun (WGS) entry which is preliminary data.</text>
</comment>
<proteinExistence type="predicted"/>
<organism evidence="1 2">
    <name type="scientific">Massilia frigida</name>
    <dbReference type="NCBI Taxonomy" id="2609281"/>
    <lineage>
        <taxon>Bacteria</taxon>
        <taxon>Pseudomonadati</taxon>
        <taxon>Pseudomonadota</taxon>
        <taxon>Betaproteobacteria</taxon>
        <taxon>Burkholderiales</taxon>
        <taxon>Oxalobacteraceae</taxon>
        <taxon>Telluria group</taxon>
        <taxon>Massilia</taxon>
    </lineage>
</organism>
<evidence type="ECO:0000313" key="2">
    <source>
        <dbReference type="Proteomes" id="UP000621455"/>
    </source>
</evidence>
<keyword evidence="2" id="KW-1185">Reference proteome</keyword>
<name>A0ABX0NIG3_9BURK</name>
<accession>A0ABX0NIG3</accession>
<dbReference type="Proteomes" id="UP000621455">
    <property type="component" value="Unassembled WGS sequence"/>
</dbReference>
<evidence type="ECO:0000313" key="1">
    <source>
        <dbReference type="EMBL" id="NHZ83406.1"/>
    </source>
</evidence>
<dbReference type="EMBL" id="WHJG01000051">
    <property type="protein sequence ID" value="NHZ83406.1"/>
    <property type="molecule type" value="Genomic_DNA"/>
</dbReference>
<gene>
    <name evidence="1" type="ORF">F2P44_29685</name>
</gene>
<reference evidence="1 2" key="1">
    <citation type="submission" date="2019-10" db="EMBL/GenBank/DDBJ databases">
        <title>Taxonomy of Antarctic Massilia spp.: description of Massilia rubra sp. nov., Massilia aquatica sp. nov., Massilia mucilaginosa sp. nov., Massilia frigida sp. nov. isolated from streams, lakes and regoliths.</title>
        <authorList>
            <person name="Holochova P."/>
            <person name="Sedlacek I."/>
            <person name="Kralova S."/>
            <person name="Maslanova I."/>
            <person name="Busse H.-J."/>
            <person name="Stankova E."/>
            <person name="Vrbovska V."/>
            <person name="Kovarovic V."/>
            <person name="Bartak M."/>
            <person name="Svec P."/>
            <person name="Pantucek R."/>
        </authorList>
    </citation>
    <scope>NUCLEOTIDE SEQUENCE [LARGE SCALE GENOMIC DNA]</scope>
    <source>
        <strain evidence="1 2">CCM 8695</strain>
    </source>
</reference>
<protein>
    <submittedName>
        <fullName evidence="1">Uncharacterized protein</fullName>
    </submittedName>
</protein>